<sequence length="612" mass="70424">MLFPEYNVLALLPQGLFTFKSTDMPRFRLVQFALLPVFLFCSGLPGFGQSAGRPRQLPPTPFEQSNGRQTATYAQVIAYYELLDKASTRLTLKKAGPTDSGFPLHIALYSNDGTADPALWHRKGKLVILINNGIHPGEPDGVDATMALLRDLVAGRITLPDNLALAIIPLYNIGGALNRSPYFRVDQNGPDAFGSRGSSAYYDLNRDFIKSDSREARSFTEIFHWVDPEVFVDNHVSNGADYQHVMTLICSQHDKLGGAMGRFMKNSFEPGMYRTMKERGYDLIPYVNNFEDTPVSGWPEFLEGPRFSTGYASLWHSFAFMPETHMLKPYPQRVKASYDLMRSFIDFSSRNHDSILETRSQDIRESLNAARFPLQWTLDKSQYSELLFRGFEAGYKASEVSGLSRLYYDRNKPFEKMVKFYNTYNSSLFVQKPRAYVLPQGWWKVAERLQLNKVVMKQLKNDTTIKVEYYQLLGYKSNPRPFEGHHLNTIDSMKTESQEMHFRKGDWWIPMNQPANRFIAEVLEPQAMDSYFTWNFFDPILNQKEGYSAYMFEDTAAAYLKSNAALQVLLQEKRNSDTAFAKSASRQLDFVFKNSPWYEPDHNRYPVFRVMQ</sequence>
<evidence type="ECO:0000313" key="2">
    <source>
        <dbReference type="Proteomes" id="UP000033121"/>
    </source>
</evidence>
<reference evidence="1 2" key="1">
    <citation type="submission" date="2015-04" db="EMBL/GenBank/DDBJ databases">
        <title>Whole genome shotgun sequence of Flavihumibacter petaseus NBRC 106054.</title>
        <authorList>
            <person name="Miyazawa S."/>
            <person name="Hosoyama A."/>
            <person name="Hashimoto M."/>
            <person name="Noguchi M."/>
            <person name="Tsuchikane K."/>
            <person name="Ohji S."/>
            <person name="Yamazoe A."/>
            <person name="Ichikawa N."/>
            <person name="Kimura A."/>
            <person name="Fujita N."/>
        </authorList>
    </citation>
    <scope>NUCLEOTIDE SEQUENCE [LARGE SCALE GENOMIC DNA]</scope>
    <source>
        <strain evidence="1 2">NBRC 106054</strain>
    </source>
</reference>
<dbReference type="Gene3D" id="3.40.630.10">
    <property type="entry name" value="Zn peptidases"/>
    <property type="match status" value="1"/>
</dbReference>
<dbReference type="Proteomes" id="UP000033121">
    <property type="component" value="Unassembled WGS sequence"/>
</dbReference>
<organism evidence="1 2">
    <name type="scientific">Flavihumibacter petaseus NBRC 106054</name>
    <dbReference type="NCBI Taxonomy" id="1220578"/>
    <lineage>
        <taxon>Bacteria</taxon>
        <taxon>Pseudomonadati</taxon>
        <taxon>Bacteroidota</taxon>
        <taxon>Chitinophagia</taxon>
        <taxon>Chitinophagales</taxon>
        <taxon>Chitinophagaceae</taxon>
        <taxon>Flavihumibacter</taxon>
    </lineage>
</organism>
<comment type="caution">
    <text evidence="1">The sequence shown here is derived from an EMBL/GenBank/DDBJ whole genome shotgun (WGS) entry which is preliminary data.</text>
</comment>
<protein>
    <submittedName>
        <fullName evidence="1">Peptidase M14 family protein</fullName>
    </submittedName>
</protein>
<accession>A0A0E9MUY2</accession>
<proteinExistence type="predicted"/>
<dbReference type="CDD" id="cd06241">
    <property type="entry name" value="M14-like"/>
    <property type="match status" value="1"/>
</dbReference>
<dbReference type="SUPFAM" id="SSF53187">
    <property type="entry name" value="Zn-dependent exopeptidases"/>
    <property type="match status" value="1"/>
</dbReference>
<dbReference type="AlphaFoldDB" id="A0A0E9MUY2"/>
<gene>
    <name evidence="1" type="ORF">FPE01S_01_02530</name>
</gene>
<dbReference type="STRING" id="1220578.FPE01S_01_02530"/>
<dbReference type="EMBL" id="BBWV01000001">
    <property type="protein sequence ID" value="GAO41241.1"/>
    <property type="molecule type" value="Genomic_DNA"/>
</dbReference>
<keyword evidence="2" id="KW-1185">Reference proteome</keyword>
<evidence type="ECO:0000313" key="1">
    <source>
        <dbReference type="EMBL" id="GAO41241.1"/>
    </source>
</evidence>
<name>A0A0E9MUY2_9BACT</name>